<evidence type="ECO:0000313" key="2">
    <source>
        <dbReference type="Proteomes" id="UP000244943"/>
    </source>
</evidence>
<reference evidence="2" key="1">
    <citation type="submission" date="2018-03" db="EMBL/GenBank/DDBJ databases">
        <authorList>
            <person name="Batty M. E."/>
            <person name="Batty M E."/>
        </authorList>
    </citation>
    <scope>NUCLEOTIDE SEQUENCE [LARGE SCALE GENOMIC DNA]</scope>
</reference>
<dbReference type="AlphaFoldDB" id="A0A2U3QV65"/>
<dbReference type="GeneID" id="89460290"/>
<proteinExistence type="predicted"/>
<evidence type="ECO:0000313" key="1">
    <source>
        <dbReference type="EMBL" id="SPR04843.1"/>
    </source>
</evidence>
<dbReference type="Proteomes" id="UP000244943">
    <property type="component" value="Chromosome I"/>
</dbReference>
<gene>
    <name evidence="1" type="ORF">UT76HP_00524</name>
</gene>
<dbReference type="EMBL" id="LS398552">
    <property type="protein sequence ID" value="SPR04843.1"/>
    <property type="molecule type" value="Genomic_DNA"/>
</dbReference>
<name>A0A2U3QV65_ORITS</name>
<accession>A0A2U3QV65</accession>
<dbReference type="RefSeq" id="WP_231966962.1">
    <property type="nucleotide sequence ID" value="NZ_LS398552.1"/>
</dbReference>
<sequence length="54" mass="6403">MEAKPEIREKYQQVISSIPKENLAYIDESGIEMSICKDRSVEQKRNSCKQQKEW</sequence>
<protein>
    <submittedName>
        <fullName evidence="1">IS630 family transposase</fullName>
    </submittedName>
</protein>
<organism evidence="1 2">
    <name type="scientific">Orientia tsutsugamushi</name>
    <name type="common">Rickettsia tsutsugamushi</name>
    <dbReference type="NCBI Taxonomy" id="784"/>
    <lineage>
        <taxon>Bacteria</taxon>
        <taxon>Pseudomonadati</taxon>
        <taxon>Pseudomonadota</taxon>
        <taxon>Alphaproteobacteria</taxon>
        <taxon>Rickettsiales</taxon>
        <taxon>Rickettsiaceae</taxon>
        <taxon>Rickettsieae</taxon>
        <taxon>Orientia</taxon>
    </lineage>
</organism>